<dbReference type="InterPro" id="IPR035897">
    <property type="entry name" value="Toll_tir_struct_dom_sf"/>
</dbReference>
<evidence type="ECO:0000256" key="6">
    <source>
        <dbReference type="SAM" id="MobiDB-lite"/>
    </source>
</evidence>
<feature type="signal peptide" evidence="8">
    <location>
        <begin position="1"/>
        <end position="23"/>
    </location>
</feature>
<evidence type="ECO:0000256" key="7">
    <source>
        <dbReference type="SAM" id="Phobius"/>
    </source>
</evidence>
<evidence type="ECO:0000256" key="1">
    <source>
        <dbReference type="ARBA" id="ARBA00004370"/>
    </source>
</evidence>
<feature type="domain" description="TIR" evidence="9">
    <location>
        <begin position="277"/>
        <end position="421"/>
    </location>
</feature>
<dbReference type="PANTHER" id="PTHR24365">
    <property type="entry name" value="TOLL-LIKE RECEPTOR"/>
    <property type="match status" value="1"/>
</dbReference>
<keyword evidence="5 7" id="KW-0472">Membrane</keyword>
<evidence type="ECO:0000256" key="8">
    <source>
        <dbReference type="SAM" id="SignalP"/>
    </source>
</evidence>
<organism evidence="10 11">
    <name type="scientific">Pocillopora meandrina</name>
    <dbReference type="NCBI Taxonomy" id="46732"/>
    <lineage>
        <taxon>Eukaryota</taxon>
        <taxon>Metazoa</taxon>
        <taxon>Cnidaria</taxon>
        <taxon>Anthozoa</taxon>
        <taxon>Hexacorallia</taxon>
        <taxon>Scleractinia</taxon>
        <taxon>Astrocoeniina</taxon>
        <taxon>Pocilloporidae</taxon>
        <taxon>Pocillopora</taxon>
    </lineage>
</organism>
<dbReference type="Gene3D" id="3.40.50.10140">
    <property type="entry name" value="Toll/interleukin-1 receptor homology (TIR) domain"/>
    <property type="match status" value="2"/>
</dbReference>
<sequence length="856" mass="97721">MAARNSRKLSKMIAFWTFTLIIAVSVERSQQSVSTECVRKCNPQQLKRLTRKVSKLFSSCYHQCLGVRRAAHGQAPVRPGIFQKRFRKALPPNPNCPGSSPNQTQDWKPSNINVTFGQYENTTNWYAKVSWTPMNDANESWTSILIRFFAIDASSGDVDCLKYPKNQSVATVNITSYGYQYPNNIYLDVIGQPFSSDDTVTFGKYGPVVAQTTPTAQTTPATETETSPATNTQTPPTTDKGKSVVSLGVLGGLAFVACLLKNILSRRPKSSKLPPEFKYHAFIIYSREDESWVTGELLPFLEEESHLKCCVHYRDFMPGKPFEVNMAESVYNSYKVIAVFSKTFVHSNYCIHELGLAKHRLLRERDDSLVVMRIDKTDCEKLPRGLKKRSFIDYANPLEKPFWKSKLIKFLDTSKDLVEDSSNEDKDNNNCFPNDFIEENQQKRTTYERTISTATEVAEKTRCSRACGLDKKMSLTKPPQLLDPVLCNRCLRRRSVKHTFVEKTIFQRRKRSTFSNNCPGRVNESTPVPEEQYASRPLVAIQQYEDTDNWFADVSWDPLNDPYKYLKGHLIRLSVGPGPDIFCTVLPKNQTSLRINISQYGYHYPDYIELGIISIPHKKNIAMNIYDVIPLPSSESPPTISTKTEKATTKTTTTTRVTITSDKITKDYTTTLITTLAVSLGVLGGLTFAACLLKSIFSRRPKSSKLPPEFKYHAFIIFSREDESWVTGELLPFLEEESHLKCCVHYRDFMPGKPFEVNMEESVYNSYKVIAVFSKNLMLSNYCIHELDLAKYRLLKERDDSLVVMRIDKTDCEKLPRGLKKRSFIDYANPLEKPFWKSKLIKFLDTSNDLDEGRMT</sequence>
<dbReference type="GO" id="GO:0005886">
    <property type="term" value="C:plasma membrane"/>
    <property type="evidence" value="ECO:0007669"/>
    <property type="project" value="TreeGrafter"/>
</dbReference>
<comment type="caution">
    <text evidence="10">The sequence shown here is derived from an EMBL/GenBank/DDBJ whole genome shotgun (WGS) entry which is preliminary data.</text>
</comment>
<gene>
    <name evidence="10" type="ORF">PMEA_00025472</name>
</gene>
<keyword evidence="2 7" id="KW-0812">Transmembrane</keyword>
<evidence type="ECO:0000313" key="10">
    <source>
        <dbReference type="EMBL" id="CAH3039872.1"/>
    </source>
</evidence>
<dbReference type="EMBL" id="CALNXJ010000005">
    <property type="protein sequence ID" value="CAH3039872.1"/>
    <property type="molecule type" value="Genomic_DNA"/>
</dbReference>
<name>A0AAU9VWH8_9CNID</name>
<keyword evidence="11" id="KW-1185">Reference proteome</keyword>
<feature type="transmembrane region" description="Helical" evidence="7">
    <location>
        <begin position="672"/>
        <end position="697"/>
    </location>
</feature>
<proteinExistence type="predicted"/>
<feature type="region of interest" description="Disordered" evidence="6">
    <location>
        <begin position="212"/>
        <end position="241"/>
    </location>
</feature>
<evidence type="ECO:0000256" key="5">
    <source>
        <dbReference type="ARBA" id="ARBA00023136"/>
    </source>
</evidence>
<reference evidence="10 11" key="1">
    <citation type="submission" date="2022-05" db="EMBL/GenBank/DDBJ databases">
        <authorList>
            <consortium name="Genoscope - CEA"/>
            <person name="William W."/>
        </authorList>
    </citation>
    <scope>NUCLEOTIDE SEQUENCE [LARGE SCALE GENOMIC DNA]</scope>
</reference>
<evidence type="ECO:0000259" key="9">
    <source>
        <dbReference type="PROSITE" id="PS50104"/>
    </source>
</evidence>
<feature type="domain" description="TIR" evidence="9">
    <location>
        <begin position="710"/>
        <end position="843"/>
    </location>
</feature>
<protein>
    <recommendedName>
        <fullName evidence="9">TIR domain-containing protein</fullName>
    </recommendedName>
</protein>
<feature type="compositionally biased region" description="Low complexity" evidence="6">
    <location>
        <begin position="212"/>
        <end position="235"/>
    </location>
</feature>
<accession>A0AAU9VWH8</accession>
<dbReference type="Pfam" id="PF13676">
    <property type="entry name" value="TIR_2"/>
    <property type="match status" value="2"/>
</dbReference>
<keyword evidence="3 8" id="KW-0732">Signal</keyword>
<dbReference type="InterPro" id="IPR000157">
    <property type="entry name" value="TIR_dom"/>
</dbReference>
<dbReference type="PROSITE" id="PS50104">
    <property type="entry name" value="TIR"/>
    <property type="match status" value="2"/>
</dbReference>
<feature type="chain" id="PRO_5043336682" description="TIR domain-containing protein" evidence="8">
    <location>
        <begin position="24"/>
        <end position="856"/>
    </location>
</feature>
<dbReference type="SMART" id="SM00255">
    <property type="entry name" value="TIR"/>
    <property type="match status" value="2"/>
</dbReference>
<dbReference type="Proteomes" id="UP001159428">
    <property type="component" value="Unassembled WGS sequence"/>
</dbReference>
<dbReference type="AlphaFoldDB" id="A0AAU9VWH8"/>
<evidence type="ECO:0000256" key="4">
    <source>
        <dbReference type="ARBA" id="ARBA00022989"/>
    </source>
</evidence>
<evidence type="ECO:0000256" key="2">
    <source>
        <dbReference type="ARBA" id="ARBA00022692"/>
    </source>
</evidence>
<keyword evidence="4 7" id="KW-1133">Transmembrane helix</keyword>
<dbReference type="GO" id="GO:0038023">
    <property type="term" value="F:signaling receptor activity"/>
    <property type="evidence" value="ECO:0007669"/>
    <property type="project" value="TreeGrafter"/>
</dbReference>
<dbReference type="PANTHER" id="PTHR24365:SF530">
    <property type="entry name" value="MSTPROX-RELATED"/>
    <property type="match status" value="1"/>
</dbReference>
<dbReference type="GO" id="GO:0007165">
    <property type="term" value="P:signal transduction"/>
    <property type="evidence" value="ECO:0007669"/>
    <property type="project" value="InterPro"/>
</dbReference>
<evidence type="ECO:0000313" key="11">
    <source>
        <dbReference type="Proteomes" id="UP001159428"/>
    </source>
</evidence>
<dbReference type="SUPFAM" id="SSF52200">
    <property type="entry name" value="Toll/Interleukin receptor TIR domain"/>
    <property type="match status" value="2"/>
</dbReference>
<comment type="subcellular location">
    <subcellularLocation>
        <location evidence="1">Membrane</location>
    </subcellularLocation>
</comment>
<evidence type="ECO:0000256" key="3">
    <source>
        <dbReference type="ARBA" id="ARBA00022729"/>
    </source>
</evidence>